<keyword evidence="13" id="KW-1185">Reference proteome</keyword>
<comment type="function">
    <text evidence="10">Pyrophosphatase that catalyzes the hydrolysis of nucleoside triphosphates to their monophosphate derivatives, with a high preference for the non-canonical purine nucleotides XTP (xanthosine triphosphate), dITP (deoxyinosine triphosphate) and ITP. Seems to function as a house-cleaning enzyme that removes non-canonical purine nucleotides from the nucleotide pool, thus preventing their incorporation into DNA/RNA and avoiding chromosomal lesions.</text>
</comment>
<dbReference type="GO" id="GO:0009146">
    <property type="term" value="P:purine nucleoside triphosphate catabolic process"/>
    <property type="evidence" value="ECO:0007669"/>
    <property type="project" value="UniProtKB-UniRule"/>
</dbReference>
<keyword evidence="6 10" id="KW-0460">Magnesium</keyword>
<keyword evidence="4 10" id="KW-0547">Nucleotide-binding</keyword>
<dbReference type="GO" id="GO:0036222">
    <property type="term" value="F:XTP diphosphatase activity"/>
    <property type="evidence" value="ECO:0007669"/>
    <property type="project" value="UniProtKB-UniRule"/>
</dbReference>
<dbReference type="Pfam" id="PF01725">
    <property type="entry name" value="Ham1p_like"/>
    <property type="match status" value="1"/>
</dbReference>
<dbReference type="EMBL" id="FUZP01000001">
    <property type="protein sequence ID" value="SKC45863.1"/>
    <property type="molecule type" value="Genomic_DNA"/>
</dbReference>
<dbReference type="Proteomes" id="UP000190857">
    <property type="component" value="Unassembled WGS sequence"/>
</dbReference>
<reference evidence="12 13" key="1">
    <citation type="submission" date="2017-02" db="EMBL/GenBank/DDBJ databases">
        <authorList>
            <person name="Peterson S.W."/>
        </authorList>
    </citation>
    <scope>NUCLEOTIDE SEQUENCE [LARGE SCALE GENOMIC DNA]</scope>
    <source>
        <strain evidence="12 13">VKM Ac-2059</strain>
    </source>
</reference>
<dbReference type="PANTHER" id="PTHR11067:SF9">
    <property type="entry name" value="INOSINE TRIPHOSPHATE PYROPHOSPHATASE"/>
    <property type="match status" value="1"/>
</dbReference>
<proteinExistence type="inferred from homology"/>
<comment type="caution">
    <text evidence="10">Lacks conserved residue(s) required for the propagation of feature annotation.</text>
</comment>
<dbReference type="SUPFAM" id="SSF52972">
    <property type="entry name" value="ITPase-like"/>
    <property type="match status" value="1"/>
</dbReference>
<dbReference type="AlphaFoldDB" id="A0A1T5J3Q0"/>
<dbReference type="InterPro" id="IPR020922">
    <property type="entry name" value="dITP/XTP_pyrophosphatase"/>
</dbReference>
<dbReference type="InterPro" id="IPR002637">
    <property type="entry name" value="RdgB/HAM1"/>
</dbReference>
<dbReference type="GO" id="GO:0009117">
    <property type="term" value="P:nucleotide metabolic process"/>
    <property type="evidence" value="ECO:0007669"/>
    <property type="project" value="UniProtKB-KW"/>
</dbReference>
<dbReference type="GO" id="GO:0017111">
    <property type="term" value="F:ribonucleoside triphosphate phosphatase activity"/>
    <property type="evidence" value="ECO:0007669"/>
    <property type="project" value="InterPro"/>
</dbReference>
<evidence type="ECO:0000256" key="11">
    <source>
        <dbReference type="RuleBase" id="RU003781"/>
    </source>
</evidence>
<dbReference type="GO" id="GO:0046872">
    <property type="term" value="F:metal ion binding"/>
    <property type="evidence" value="ECO:0007669"/>
    <property type="project" value="UniProtKB-KW"/>
</dbReference>
<dbReference type="GO" id="GO:0000166">
    <property type="term" value="F:nucleotide binding"/>
    <property type="evidence" value="ECO:0007669"/>
    <property type="project" value="UniProtKB-KW"/>
</dbReference>
<feature type="binding site" evidence="10">
    <location>
        <begin position="185"/>
        <end position="186"/>
    </location>
    <ligand>
        <name>substrate</name>
    </ligand>
</feature>
<evidence type="ECO:0000256" key="9">
    <source>
        <dbReference type="ARBA" id="ARBA00052017"/>
    </source>
</evidence>
<keyword evidence="5 10" id="KW-0378">Hydrolase</keyword>
<evidence type="ECO:0000256" key="2">
    <source>
        <dbReference type="ARBA" id="ARBA00011738"/>
    </source>
</evidence>
<evidence type="ECO:0000313" key="12">
    <source>
        <dbReference type="EMBL" id="SKC45863.1"/>
    </source>
</evidence>
<feature type="active site" description="Proton acceptor" evidence="10">
    <location>
        <position position="69"/>
    </location>
</feature>
<dbReference type="RefSeq" id="WP_079727260.1">
    <property type="nucleotide sequence ID" value="NZ_FUZP01000001.1"/>
</dbReference>
<comment type="catalytic activity">
    <reaction evidence="9 10">
        <text>XTP + H2O = XMP + diphosphate + H(+)</text>
        <dbReference type="Rhea" id="RHEA:28610"/>
        <dbReference type="ChEBI" id="CHEBI:15377"/>
        <dbReference type="ChEBI" id="CHEBI:15378"/>
        <dbReference type="ChEBI" id="CHEBI:33019"/>
        <dbReference type="ChEBI" id="CHEBI:57464"/>
        <dbReference type="ChEBI" id="CHEBI:61314"/>
        <dbReference type="EC" id="3.6.1.66"/>
    </reaction>
</comment>
<feature type="binding site" evidence="10">
    <location>
        <position position="69"/>
    </location>
    <ligand>
        <name>Mg(2+)</name>
        <dbReference type="ChEBI" id="CHEBI:18420"/>
    </ligand>
</feature>
<feature type="binding site" evidence="10">
    <location>
        <position position="70"/>
    </location>
    <ligand>
        <name>substrate</name>
    </ligand>
</feature>
<gene>
    <name evidence="12" type="ORF">SAMN06309945_1171</name>
</gene>
<evidence type="ECO:0000256" key="8">
    <source>
        <dbReference type="ARBA" id="ARBA00051875"/>
    </source>
</evidence>
<dbReference type="FunFam" id="3.90.950.10:FF:000001">
    <property type="entry name" value="dITP/XTP pyrophosphatase"/>
    <property type="match status" value="1"/>
</dbReference>
<organism evidence="12 13">
    <name type="scientific">Okibacterium fritillariae</name>
    <dbReference type="NCBI Taxonomy" id="123320"/>
    <lineage>
        <taxon>Bacteria</taxon>
        <taxon>Bacillati</taxon>
        <taxon>Actinomycetota</taxon>
        <taxon>Actinomycetes</taxon>
        <taxon>Micrococcales</taxon>
        <taxon>Microbacteriaceae</taxon>
        <taxon>Okibacterium</taxon>
    </lineage>
</organism>
<dbReference type="CDD" id="cd00515">
    <property type="entry name" value="HAM1"/>
    <property type="match status" value="1"/>
</dbReference>
<dbReference type="GO" id="GO:0035870">
    <property type="term" value="F:dITP diphosphatase activity"/>
    <property type="evidence" value="ECO:0007669"/>
    <property type="project" value="UniProtKB-UniRule"/>
</dbReference>
<dbReference type="GO" id="GO:0036220">
    <property type="term" value="F:ITP diphosphatase activity"/>
    <property type="evidence" value="ECO:0007669"/>
    <property type="project" value="UniProtKB-UniRule"/>
</dbReference>
<dbReference type="Gene3D" id="3.90.950.10">
    <property type="match status" value="1"/>
</dbReference>
<evidence type="ECO:0000256" key="1">
    <source>
        <dbReference type="ARBA" id="ARBA00008023"/>
    </source>
</evidence>
<dbReference type="PANTHER" id="PTHR11067">
    <property type="entry name" value="INOSINE TRIPHOSPHATE PYROPHOSPHATASE/HAM1 PROTEIN"/>
    <property type="match status" value="1"/>
</dbReference>
<protein>
    <recommendedName>
        <fullName evidence="10">dITP/XTP pyrophosphatase</fullName>
        <ecNumber evidence="10">3.6.1.66</ecNumber>
    </recommendedName>
    <alternativeName>
        <fullName evidence="10">Non-canonical purine NTP pyrophosphatase</fullName>
    </alternativeName>
    <alternativeName>
        <fullName evidence="10">Non-standard purine NTP pyrophosphatase</fullName>
    </alternativeName>
    <alternativeName>
        <fullName evidence="10">Nucleoside-triphosphate diphosphatase</fullName>
    </alternativeName>
    <alternativeName>
        <fullName evidence="10">Nucleoside-triphosphate pyrophosphatase</fullName>
        <shortName evidence="10">NTPase</shortName>
    </alternativeName>
</protein>
<evidence type="ECO:0000256" key="6">
    <source>
        <dbReference type="ARBA" id="ARBA00022842"/>
    </source>
</evidence>
<comment type="cofactor">
    <cofactor evidence="10">
        <name>Mg(2+)</name>
        <dbReference type="ChEBI" id="CHEBI:18420"/>
    </cofactor>
    <text evidence="10">Binds 1 Mg(2+) ion per subunit.</text>
</comment>
<dbReference type="GO" id="GO:0005829">
    <property type="term" value="C:cytosol"/>
    <property type="evidence" value="ECO:0007669"/>
    <property type="project" value="TreeGrafter"/>
</dbReference>
<dbReference type="EC" id="3.6.1.66" evidence="10"/>
<dbReference type="OrthoDB" id="9807456at2"/>
<evidence type="ECO:0000256" key="5">
    <source>
        <dbReference type="ARBA" id="ARBA00022801"/>
    </source>
</evidence>
<name>A0A1T5J3Q0_9MICO</name>
<feature type="binding site" evidence="10">
    <location>
        <begin position="9"/>
        <end position="14"/>
    </location>
    <ligand>
        <name>substrate</name>
    </ligand>
</feature>
<dbReference type="NCBIfam" id="TIGR00042">
    <property type="entry name" value="RdgB/HAM1 family non-canonical purine NTP pyrophosphatase"/>
    <property type="match status" value="1"/>
</dbReference>
<evidence type="ECO:0000313" key="13">
    <source>
        <dbReference type="Proteomes" id="UP000190857"/>
    </source>
</evidence>
<feature type="binding site" evidence="10">
    <location>
        <begin position="157"/>
        <end position="160"/>
    </location>
    <ligand>
        <name>substrate</name>
    </ligand>
</feature>
<evidence type="ECO:0000256" key="10">
    <source>
        <dbReference type="HAMAP-Rule" id="MF_01405"/>
    </source>
</evidence>
<comment type="similarity">
    <text evidence="1 10 11">Belongs to the HAM1 NTPase family.</text>
</comment>
<comment type="catalytic activity">
    <reaction evidence="8 10">
        <text>dITP + H2O = dIMP + diphosphate + H(+)</text>
        <dbReference type="Rhea" id="RHEA:28342"/>
        <dbReference type="ChEBI" id="CHEBI:15377"/>
        <dbReference type="ChEBI" id="CHEBI:15378"/>
        <dbReference type="ChEBI" id="CHEBI:33019"/>
        <dbReference type="ChEBI" id="CHEBI:61194"/>
        <dbReference type="ChEBI" id="CHEBI:61382"/>
        <dbReference type="EC" id="3.6.1.66"/>
    </reaction>
</comment>
<comment type="subunit">
    <text evidence="2 10">Homodimer.</text>
</comment>
<evidence type="ECO:0000256" key="3">
    <source>
        <dbReference type="ARBA" id="ARBA00022723"/>
    </source>
</evidence>
<dbReference type="STRING" id="123320.SAMN06309945_1171"/>
<dbReference type="HAMAP" id="MF_01405">
    <property type="entry name" value="Non_canon_purine_NTPase"/>
    <property type="match status" value="1"/>
</dbReference>
<keyword evidence="7 10" id="KW-0546">Nucleotide metabolism</keyword>
<evidence type="ECO:0000256" key="7">
    <source>
        <dbReference type="ARBA" id="ARBA00023080"/>
    </source>
</evidence>
<sequence length="206" mass="21361">MALEIVLATHNAHKVEEFQRILSRDVPSVRVVAYDGPEPVEDGVSFAENALIKARAAAAHTGLVALADDSGIAVDILGGSPGIFSARWAGHAHDSAANLALLLDQLGDVRAEHRRAHFSCAIALVVPEGHPAGASEEVVVGEWHGSLTTSPRGDNGFGYDPIFVPDGSELTAAELSPAAKNDVSHRALAFAQIVPALSIVAAAETA</sequence>
<feature type="binding site" evidence="10">
    <location>
        <position position="180"/>
    </location>
    <ligand>
        <name>substrate</name>
    </ligand>
</feature>
<keyword evidence="3 10" id="KW-0479">Metal-binding</keyword>
<comment type="catalytic activity">
    <reaction evidence="10">
        <text>ITP + H2O = IMP + diphosphate + H(+)</text>
        <dbReference type="Rhea" id="RHEA:29399"/>
        <dbReference type="ChEBI" id="CHEBI:15377"/>
        <dbReference type="ChEBI" id="CHEBI:15378"/>
        <dbReference type="ChEBI" id="CHEBI:33019"/>
        <dbReference type="ChEBI" id="CHEBI:58053"/>
        <dbReference type="ChEBI" id="CHEBI:61402"/>
        <dbReference type="EC" id="3.6.1.66"/>
    </reaction>
</comment>
<evidence type="ECO:0000256" key="4">
    <source>
        <dbReference type="ARBA" id="ARBA00022741"/>
    </source>
</evidence>
<accession>A0A1T5J3Q0</accession>
<dbReference type="InterPro" id="IPR029001">
    <property type="entry name" value="ITPase-like_fam"/>
</dbReference>